<evidence type="ECO:0000259" key="8">
    <source>
        <dbReference type="PROSITE" id="PS50110"/>
    </source>
</evidence>
<dbReference type="RefSeq" id="WP_066443553.1">
    <property type="nucleotide sequence ID" value="NZ_DBGCXF010000048.1"/>
</dbReference>
<dbReference type="PROSITE" id="PS50110">
    <property type="entry name" value="RESPONSE_REGULATORY"/>
    <property type="match status" value="1"/>
</dbReference>
<dbReference type="GO" id="GO:0006355">
    <property type="term" value="P:regulation of DNA-templated transcription"/>
    <property type="evidence" value="ECO:0007669"/>
    <property type="project" value="InterPro"/>
</dbReference>
<keyword evidence="5" id="KW-0804">Transcription</keyword>
<sequence length="220" mass="25677">MKVLLIEDEKLIRMFIVEYFDKQKASVVEASDGYEGLSLLDDSFDIVLLDIMMPGIDGYEVCKLIRQKSDVPILFISALSEDDNKLKGYDLGADDFISKPFTPSLLYAKCKALLKRVNKENRSLDVGIIHIDEDTHEVYIRDELIQLSNKEYLLLIYFIENRRKILSRDQLLDHIWGYDYYGDQRIVDTYVKKLRKKLLDAAPYIQTVVKIGYMFDLKEL</sequence>
<dbReference type="GO" id="GO:0005829">
    <property type="term" value="C:cytosol"/>
    <property type="evidence" value="ECO:0007669"/>
    <property type="project" value="TreeGrafter"/>
</dbReference>
<protein>
    <submittedName>
        <fullName evidence="10">DNA-binding response OmpR family regulator</fullName>
    </submittedName>
</protein>
<comment type="caution">
    <text evidence="10">The sequence shown here is derived from an EMBL/GenBank/DDBJ whole genome shotgun (WGS) entry which is preliminary data.</text>
</comment>
<evidence type="ECO:0000259" key="9">
    <source>
        <dbReference type="PROSITE" id="PS51755"/>
    </source>
</evidence>
<dbReference type="Proteomes" id="UP000295515">
    <property type="component" value="Unassembled WGS sequence"/>
</dbReference>
<dbReference type="Gene3D" id="1.10.10.10">
    <property type="entry name" value="Winged helix-like DNA-binding domain superfamily/Winged helix DNA-binding domain"/>
    <property type="match status" value="1"/>
</dbReference>
<feature type="domain" description="Response regulatory" evidence="8">
    <location>
        <begin position="2"/>
        <end position="114"/>
    </location>
</feature>
<dbReference type="AlphaFoldDB" id="A0A4R3YG47"/>
<dbReference type="InterPro" id="IPR039420">
    <property type="entry name" value="WalR-like"/>
</dbReference>
<dbReference type="GO" id="GO:0000976">
    <property type="term" value="F:transcription cis-regulatory region binding"/>
    <property type="evidence" value="ECO:0007669"/>
    <property type="project" value="TreeGrafter"/>
</dbReference>
<dbReference type="Gene3D" id="3.40.50.2300">
    <property type="match status" value="1"/>
</dbReference>
<dbReference type="SMART" id="SM00862">
    <property type="entry name" value="Trans_reg_C"/>
    <property type="match status" value="1"/>
</dbReference>
<reference evidence="10 11" key="1">
    <citation type="submission" date="2019-03" db="EMBL/GenBank/DDBJ databases">
        <title>Genomic Encyclopedia of Type Strains, Phase IV (KMG-IV): sequencing the most valuable type-strain genomes for metagenomic binning, comparative biology and taxonomic classification.</title>
        <authorList>
            <person name="Goeker M."/>
        </authorList>
    </citation>
    <scope>NUCLEOTIDE SEQUENCE [LARGE SCALE GENOMIC DNA]</scope>
    <source>
        <strain evidence="10 11">DSM 29487</strain>
    </source>
</reference>
<evidence type="ECO:0000313" key="10">
    <source>
        <dbReference type="EMBL" id="TCV91187.1"/>
    </source>
</evidence>
<evidence type="ECO:0000256" key="4">
    <source>
        <dbReference type="ARBA" id="ARBA00023125"/>
    </source>
</evidence>
<dbReference type="GO" id="GO:0000156">
    <property type="term" value="F:phosphorelay response regulator activity"/>
    <property type="evidence" value="ECO:0007669"/>
    <property type="project" value="TreeGrafter"/>
</dbReference>
<dbReference type="SUPFAM" id="SSF52172">
    <property type="entry name" value="CheY-like"/>
    <property type="match status" value="1"/>
</dbReference>
<keyword evidence="4 7" id="KW-0238">DNA-binding</keyword>
<dbReference type="Pfam" id="PF00486">
    <property type="entry name" value="Trans_reg_C"/>
    <property type="match status" value="1"/>
</dbReference>
<evidence type="ECO:0000256" key="5">
    <source>
        <dbReference type="ARBA" id="ARBA00023163"/>
    </source>
</evidence>
<feature type="modified residue" description="4-aspartylphosphate" evidence="6">
    <location>
        <position position="50"/>
    </location>
</feature>
<feature type="domain" description="OmpR/PhoB-type" evidence="9">
    <location>
        <begin position="121"/>
        <end position="217"/>
    </location>
</feature>
<name>A0A4R3YG47_9FIRM</name>
<evidence type="ECO:0000256" key="2">
    <source>
        <dbReference type="ARBA" id="ARBA00023012"/>
    </source>
</evidence>
<dbReference type="GO" id="GO:0032993">
    <property type="term" value="C:protein-DNA complex"/>
    <property type="evidence" value="ECO:0007669"/>
    <property type="project" value="TreeGrafter"/>
</dbReference>
<evidence type="ECO:0000256" key="1">
    <source>
        <dbReference type="ARBA" id="ARBA00022553"/>
    </source>
</evidence>
<gene>
    <name evidence="10" type="ORF">EDD60_1342</name>
</gene>
<keyword evidence="2" id="KW-0902">Two-component regulatory system</keyword>
<dbReference type="CDD" id="cd00383">
    <property type="entry name" value="trans_reg_C"/>
    <property type="match status" value="1"/>
</dbReference>
<dbReference type="EMBL" id="SMCQ01000034">
    <property type="protein sequence ID" value="TCV91187.1"/>
    <property type="molecule type" value="Genomic_DNA"/>
</dbReference>
<evidence type="ECO:0000313" key="11">
    <source>
        <dbReference type="Proteomes" id="UP000295515"/>
    </source>
</evidence>
<dbReference type="CDD" id="cd17574">
    <property type="entry name" value="REC_OmpR"/>
    <property type="match status" value="1"/>
</dbReference>
<evidence type="ECO:0000256" key="3">
    <source>
        <dbReference type="ARBA" id="ARBA00023015"/>
    </source>
</evidence>
<keyword evidence="3" id="KW-0805">Transcription regulation</keyword>
<keyword evidence="11" id="KW-1185">Reference proteome</keyword>
<dbReference type="InterPro" id="IPR001789">
    <property type="entry name" value="Sig_transdc_resp-reg_receiver"/>
</dbReference>
<evidence type="ECO:0000256" key="7">
    <source>
        <dbReference type="PROSITE-ProRule" id="PRU01091"/>
    </source>
</evidence>
<dbReference type="GeneID" id="98916752"/>
<accession>A0A4R3YG47</accession>
<dbReference type="SMART" id="SM00448">
    <property type="entry name" value="REC"/>
    <property type="match status" value="1"/>
</dbReference>
<feature type="DNA-binding region" description="OmpR/PhoB-type" evidence="7">
    <location>
        <begin position="121"/>
        <end position="217"/>
    </location>
</feature>
<dbReference type="PANTHER" id="PTHR48111:SF40">
    <property type="entry name" value="PHOSPHATE REGULON TRANSCRIPTIONAL REGULATORY PROTEIN PHOB"/>
    <property type="match status" value="1"/>
</dbReference>
<dbReference type="InterPro" id="IPR001867">
    <property type="entry name" value="OmpR/PhoB-type_DNA-bd"/>
</dbReference>
<evidence type="ECO:0000256" key="6">
    <source>
        <dbReference type="PROSITE-ProRule" id="PRU00169"/>
    </source>
</evidence>
<dbReference type="PANTHER" id="PTHR48111">
    <property type="entry name" value="REGULATOR OF RPOS"/>
    <property type="match status" value="1"/>
</dbReference>
<dbReference type="Pfam" id="PF00072">
    <property type="entry name" value="Response_reg"/>
    <property type="match status" value="1"/>
</dbReference>
<proteinExistence type="predicted"/>
<dbReference type="InterPro" id="IPR011006">
    <property type="entry name" value="CheY-like_superfamily"/>
</dbReference>
<organism evidence="10 11">
    <name type="scientific">Longibaculum muris</name>
    <dbReference type="NCBI Taxonomy" id="1796628"/>
    <lineage>
        <taxon>Bacteria</taxon>
        <taxon>Bacillati</taxon>
        <taxon>Bacillota</taxon>
        <taxon>Erysipelotrichia</taxon>
        <taxon>Erysipelotrichales</taxon>
        <taxon>Coprobacillaceae</taxon>
        <taxon>Longibaculum</taxon>
    </lineage>
</organism>
<keyword evidence="1 6" id="KW-0597">Phosphoprotein</keyword>
<dbReference type="InterPro" id="IPR036388">
    <property type="entry name" value="WH-like_DNA-bd_sf"/>
</dbReference>
<dbReference type="PROSITE" id="PS51755">
    <property type="entry name" value="OMPR_PHOB"/>
    <property type="match status" value="1"/>
</dbReference>